<dbReference type="PROSITE" id="PS51471">
    <property type="entry name" value="FE2OG_OXY"/>
    <property type="match status" value="1"/>
</dbReference>
<evidence type="ECO:0008006" key="12">
    <source>
        <dbReference type="Google" id="ProtNLM"/>
    </source>
</evidence>
<dbReference type="FunFam" id="2.60.120.620:FF:000017">
    <property type="entry name" value="Transmembrane prolyl 4-hydroxylase"/>
    <property type="match status" value="1"/>
</dbReference>
<feature type="region of interest" description="Disordered" evidence="6">
    <location>
        <begin position="1"/>
        <end position="26"/>
    </location>
</feature>
<keyword evidence="7" id="KW-0472">Membrane</keyword>
<proteinExistence type="predicted"/>
<evidence type="ECO:0000256" key="5">
    <source>
        <dbReference type="ARBA" id="ARBA00023004"/>
    </source>
</evidence>
<dbReference type="InterPro" id="IPR036208">
    <property type="entry name" value="VHL_sf"/>
</dbReference>
<dbReference type="eggNOG" id="KOG1591">
    <property type="taxonomic scope" value="Eukaryota"/>
</dbReference>
<evidence type="ECO:0000259" key="8">
    <source>
        <dbReference type="PROSITE" id="PS50309"/>
    </source>
</evidence>
<keyword evidence="7" id="KW-1133">Transmembrane helix</keyword>
<dbReference type="GO" id="GO:0031418">
    <property type="term" value="F:L-ascorbic acid binding"/>
    <property type="evidence" value="ECO:0007669"/>
    <property type="project" value="InterPro"/>
</dbReference>
<feature type="domain" description="Fe2OG dioxygenase" evidence="9">
    <location>
        <begin position="275"/>
        <end position="420"/>
    </location>
</feature>
<evidence type="ECO:0000313" key="11">
    <source>
        <dbReference type="Proteomes" id="UP000030762"/>
    </source>
</evidence>
<evidence type="ECO:0000313" key="10">
    <source>
        <dbReference type="EMBL" id="EQC42508.1"/>
    </source>
</evidence>
<keyword evidence="11" id="KW-1185">Reference proteome</keyword>
<sequence>MALTERKGRTPHTSATAPKAVAPTAAPTSGAWTSTLVLLVAVLALGASLWLVPHDQHPIFPSRLLSTHNQTWKTVVVYDNGKSVGGVRLSLEPSHVPSGAALAAYLSEHIAVDGIRLVGEPDDVRIVADRVFTGTGRLVTSFDDIRDGDRLYLVAPGLLFVWPFVKLGHRVHIRAEMSPTNRDMILESFSESPRVFHVHDFFTNDEADALIARILTIDGEHDKLQQSHVGHKSRAKVVSSHRTSENAFDQVSAPALAIRKRSFDLLRLPTYQDDMCDGLQLLRYQQKQAYIAHTDYFASGTSDDWNWNPKTGGSNRFATVFLYLSNVTSGGQTVFPLADMPEGHVHLPLHPDAHALFPKDSWEADMVQSCSSRLASYPMKTHAILFYSQKPNGELDPRSLHGGCPVLDGTKWAANLWVWNKRRYGLDDTRADTIKVVFVNPTDGPVDLFWSDTKLATIKAHGEQPFSSFHGHHWTMKDSTSGNVLHSTALDKALGDAQTITIAV</sequence>
<gene>
    <name evidence="10" type="ORF">SDRG_00241</name>
</gene>
<name>T0SAY2_SAPDV</name>
<dbReference type="EMBL" id="JH767132">
    <property type="protein sequence ID" value="EQC42508.1"/>
    <property type="molecule type" value="Genomic_DNA"/>
</dbReference>
<dbReference type="Proteomes" id="UP000030762">
    <property type="component" value="Unassembled WGS sequence"/>
</dbReference>
<keyword evidence="3" id="KW-0223">Dioxygenase</keyword>
<evidence type="ECO:0000256" key="1">
    <source>
        <dbReference type="ARBA" id="ARBA00001961"/>
    </source>
</evidence>
<keyword evidence="4" id="KW-0560">Oxidoreductase</keyword>
<dbReference type="Pfam" id="PF13640">
    <property type="entry name" value="2OG-FeII_Oxy_3"/>
    <property type="match status" value="1"/>
</dbReference>
<dbReference type="SMART" id="SM00702">
    <property type="entry name" value="P4Hc"/>
    <property type="match status" value="1"/>
</dbReference>
<evidence type="ECO:0000256" key="3">
    <source>
        <dbReference type="ARBA" id="ARBA00022964"/>
    </source>
</evidence>
<dbReference type="RefSeq" id="XP_008603931.1">
    <property type="nucleotide sequence ID" value="XM_008605709.1"/>
</dbReference>
<comment type="cofactor">
    <cofactor evidence="1">
        <name>L-ascorbate</name>
        <dbReference type="ChEBI" id="CHEBI:38290"/>
    </cofactor>
</comment>
<dbReference type="PANTHER" id="PTHR10869">
    <property type="entry name" value="PROLYL 4-HYDROXYLASE ALPHA SUBUNIT"/>
    <property type="match status" value="1"/>
</dbReference>
<dbReference type="InterPro" id="IPR003533">
    <property type="entry name" value="Doublecortin_dom"/>
</dbReference>
<dbReference type="PROSITE" id="PS50309">
    <property type="entry name" value="DC"/>
    <property type="match status" value="1"/>
</dbReference>
<dbReference type="InterPro" id="IPR044862">
    <property type="entry name" value="Pro_4_hyd_alph_FE2OG_OXY"/>
</dbReference>
<feature type="domain" description="Doublecortin" evidence="8">
    <location>
        <begin position="73"/>
        <end position="149"/>
    </location>
</feature>
<dbReference type="GO" id="GO:0004656">
    <property type="term" value="F:procollagen-proline 4-dioxygenase activity"/>
    <property type="evidence" value="ECO:0007669"/>
    <property type="project" value="TreeGrafter"/>
</dbReference>
<evidence type="ECO:0000256" key="4">
    <source>
        <dbReference type="ARBA" id="ARBA00023002"/>
    </source>
</evidence>
<keyword evidence="7" id="KW-0812">Transmembrane</keyword>
<feature type="transmembrane region" description="Helical" evidence="7">
    <location>
        <begin position="31"/>
        <end position="52"/>
    </location>
</feature>
<evidence type="ECO:0000259" key="9">
    <source>
        <dbReference type="PROSITE" id="PS51471"/>
    </source>
</evidence>
<dbReference type="AlphaFoldDB" id="T0SAY2"/>
<dbReference type="GeneID" id="19940968"/>
<dbReference type="InParanoid" id="T0SAY2"/>
<dbReference type="SUPFAM" id="SSF49468">
    <property type="entry name" value="VHL"/>
    <property type="match status" value="1"/>
</dbReference>
<dbReference type="InterPro" id="IPR006620">
    <property type="entry name" value="Pro_4_hyd_alph"/>
</dbReference>
<protein>
    <recommendedName>
        <fullName evidence="12">Fe2OG dioxygenase domain-containing protein</fullName>
    </recommendedName>
</protein>
<reference evidence="10 11" key="1">
    <citation type="submission" date="2012-04" db="EMBL/GenBank/DDBJ databases">
        <title>The Genome Sequence of Saprolegnia declina VS20.</title>
        <authorList>
            <consortium name="The Broad Institute Genome Sequencing Platform"/>
            <person name="Russ C."/>
            <person name="Nusbaum C."/>
            <person name="Tyler B."/>
            <person name="van West P."/>
            <person name="Dieguez-Uribeondo J."/>
            <person name="de Bruijn I."/>
            <person name="Tripathy S."/>
            <person name="Jiang R."/>
            <person name="Young S.K."/>
            <person name="Zeng Q."/>
            <person name="Gargeya S."/>
            <person name="Fitzgerald M."/>
            <person name="Haas B."/>
            <person name="Abouelleil A."/>
            <person name="Alvarado L."/>
            <person name="Arachchi H.M."/>
            <person name="Berlin A."/>
            <person name="Chapman S.B."/>
            <person name="Goldberg J."/>
            <person name="Griggs A."/>
            <person name="Gujja S."/>
            <person name="Hansen M."/>
            <person name="Howarth C."/>
            <person name="Imamovic A."/>
            <person name="Larimer J."/>
            <person name="McCowen C."/>
            <person name="Montmayeur A."/>
            <person name="Murphy C."/>
            <person name="Neiman D."/>
            <person name="Pearson M."/>
            <person name="Priest M."/>
            <person name="Roberts A."/>
            <person name="Saif S."/>
            <person name="Shea T."/>
            <person name="Sisk P."/>
            <person name="Sykes S."/>
            <person name="Wortman J."/>
            <person name="Nusbaum C."/>
            <person name="Birren B."/>
        </authorList>
    </citation>
    <scope>NUCLEOTIDE SEQUENCE [LARGE SCALE GENOMIC DNA]</scope>
    <source>
        <strain evidence="10 11">VS20</strain>
    </source>
</reference>
<organism evidence="10 11">
    <name type="scientific">Saprolegnia diclina (strain VS20)</name>
    <dbReference type="NCBI Taxonomy" id="1156394"/>
    <lineage>
        <taxon>Eukaryota</taxon>
        <taxon>Sar</taxon>
        <taxon>Stramenopiles</taxon>
        <taxon>Oomycota</taxon>
        <taxon>Saprolegniomycetes</taxon>
        <taxon>Saprolegniales</taxon>
        <taxon>Saprolegniaceae</taxon>
        <taxon>Saprolegnia</taxon>
    </lineage>
</organism>
<evidence type="ECO:0000256" key="6">
    <source>
        <dbReference type="SAM" id="MobiDB-lite"/>
    </source>
</evidence>
<dbReference type="GO" id="GO:0035556">
    <property type="term" value="P:intracellular signal transduction"/>
    <property type="evidence" value="ECO:0007669"/>
    <property type="project" value="InterPro"/>
</dbReference>
<dbReference type="GO" id="GO:0005783">
    <property type="term" value="C:endoplasmic reticulum"/>
    <property type="evidence" value="ECO:0007669"/>
    <property type="project" value="TreeGrafter"/>
</dbReference>
<evidence type="ECO:0000256" key="2">
    <source>
        <dbReference type="ARBA" id="ARBA00022723"/>
    </source>
</evidence>
<dbReference type="InterPro" id="IPR045054">
    <property type="entry name" value="P4HA-like"/>
</dbReference>
<feature type="compositionally biased region" description="Low complexity" evidence="6">
    <location>
        <begin position="15"/>
        <end position="26"/>
    </location>
</feature>
<dbReference type="OMA" id="SWEMDMV"/>
<keyword evidence="5" id="KW-0408">Iron</keyword>
<dbReference type="OrthoDB" id="420380at2759"/>
<evidence type="ECO:0000256" key="7">
    <source>
        <dbReference type="SAM" id="Phobius"/>
    </source>
</evidence>
<dbReference type="GO" id="GO:0005506">
    <property type="term" value="F:iron ion binding"/>
    <property type="evidence" value="ECO:0007669"/>
    <property type="project" value="InterPro"/>
</dbReference>
<dbReference type="InterPro" id="IPR005123">
    <property type="entry name" value="Oxoglu/Fe-dep_dioxygenase_dom"/>
</dbReference>
<dbReference type="STRING" id="1156394.T0SAY2"/>
<dbReference type="Gene3D" id="2.60.120.620">
    <property type="entry name" value="q2cbj1_9rhob like domain"/>
    <property type="match status" value="1"/>
</dbReference>
<dbReference type="VEuPathDB" id="FungiDB:SDRG_00241"/>
<keyword evidence="2" id="KW-0479">Metal-binding</keyword>
<accession>T0SAY2</accession>
<dbReference type="PANTHER" id="PTHR10869:SF226">
    <property type="entry name" value="PROLYL 4-HYDROXYLASE ALPHA SUBUNIT DOMAIN-CONTAINING PROTEIN"/>
    <property type="match status" value="1"/>
</dbReference>